<dbReference type="InterPro" id="IPR002110">
    <property type="entry name" value="Ankyrin_rpt"/>
</dbReference>
<feature type="repeat" description="ANK" evidence="7">
    <location>
        <begin position="290"/>
        <end position="312"/>
    </location>
</feature>
<keyword evidence="2 8" id="KW-0812">Transmembrane</keyword>
<evidence type="ECO:0000256" key="5">
    <source>
        <dbReference type="ARBA" id="ARBA00023043"/>
    </source>
</evidence>
<feature type="transmembrane region" description="Helical" evidence="8">
    <location>
        <begin position="401"/>
        <end position="421"/>
    </location>
</feature>
<dbReference type="SUPFAM" id="SSF48403">
    <property type="entry name" value="Ankyrin repeat"/>
    <property type="match status" value="1"/>
</dbReference>
<protein>
    <recommendedName>
        <fullName evidence="9">PGG domain-containing protein</fullName>
    </recommendedName>
</protein>
<feature type="transmembrane region" description="Helical" evidence="8">
    <location>
        <begin position="611"/>
        <end position="637"/>
    </location>
</feature>
<evidence type="ECO:0000313" key="10">
    <source>
        <dbReference type="EMBL" id="PAN41548.1"/>
    </source>
</evidence>
<evidence type="ECO:0000256" key="1">
    <source>
        <dbReference type="ARBA" id="ARBA00004141"/>
    </source>
</evidence>
<dbReference type="Proteomes" id="UP000243499">
    <property type="component" value="Chromosome 8"/>
</dbReference>
<dbReference type="InterPro" id="IPR036770">
    <property type="entry name" value="Ankyrin_rpt-contain_sf"/>
</dbReference>
<gene>
    <name evidence="10" type="ORF">PAHAL_8G052100</name>
</gene>
<dbReference type="Pfam" id="PF12796">
    <property type="entry name" value="Ank_2"/>
    <property type="match status" value="3"/>
</dbReference>
<feature type="repeat" description="ANK" evidence="7">
    <location>
        <begin position="152"/>
        <end position="184"/>
    </location>
</feature>
<dbReference type="GO" id="GO:0005886">
    <property type="term" value="C:plasma membrane"/>
    <property type="evidence" value="ECO:0007669"/>
    <property type="project" value="TreeGrafter"/>
</dbReference>
<feature type="domain" description="PGG" evidence="9">
    <location>
        <begin position="444"/>
        <end position="547"/>
    </location>
</feature>
<feature type="transmembrane region" description="Helical" evidence="8">
    <location>
        <begin position="524"/>
        <end position="545"/>
    </location>
</feature>
<feature type="repeat" description="ANK" evidence="7">
    <location>
        <begin position="360"/>
        <end position="384"/>
    </location>
</feature>
<dbReference type="PANTHER" id="PTHR24186:SF41">
    <property type="entry name" value="PGG DOMAIN-CONTAINING PROTEIN"/>
    <property type="match status" value="1"/>
</dbReference>
<evidence type="ECO:0000256" key="4">
    <source>
        <dbReference type="ARBA" id="ARBA00022989"/>
    </source>
</evidence>
<dbReference type="PROSITE" id="PS50088">
    <property type="entry name" value="ANK_REPEAT"/>
    <property type="match status" value="4"/>
</dbReference>
<keyword evidence="4 8" id="KW-1133">Transmembrane helix</keyword>
<evidence type="ECO:0000259" key="9">
    <source>
        <dbReference type="Pfam" id="PF13962"/>
    </source>
</evidence>
<evidence type="ECO:0000256" key="6">
    <source>
        <dbReference type="ARBA" id="ARBA00023136"/>
    </source>
</evidence>
<dbReference type="Pfam" id="PF00023">
    <property type="entry name" value="Ank"/>
    <property type="match status" value="1"/>
</dbReference>
<sequence>MDRQQQHIQLACPSRGSLNDDARLVQMCPLLYLAAYRGRPEEVMALLLQQHGAGKAGRYQATGIIQHGQCDILEVTAERNTVLHVAAEQGHDELIRELYIRFREEGLLSRRNSALDTPLHCAARAGHASAVAVLVQLAQDRGESILGCKNEAGDTALHLAARRGHGAAVEALVSAAAAETAAAELNNAGVSPLYLAVMSGSVQAVRAITTTCRDASSAGASSQNALHAAVFQSSEMVDLLLEWRPALAGEVDSGGGTPLHFASSNGDRAVVQAILLAGPPGTVYKKDHPGGLSALHVAARMGHSRVVEDMLEAFPDAAELRGVDGGTFVHAAAREKRSKVVALAIRNPMLRGLLDVQDRDGNTPLHLAVAAGAPAVAEALLQKGKVRADVLNNDGRTPFDLAAGSTSFFTMVSLVVTLAAFRAKLRPQRQDHAEPWSGRDVGRWIEKMSDPLSVVAVLIATAAFAAGFNLPGGYSDDGKANLSGSFAFKSFLVLDTVAVAASVTAVILLVYGKGSRSAGSWMSLAAALLCMWVALICLLLCYYLALSSVTNTRAVYRYGFMVIYGGVWLLQVCIETWIGLATSYCTVLRFFLFHQLRRLKGRRAVKRRFPLAGASVLSFYAFKVISFVGFVVFGFLIELKGELGASPAPSPL</sequence>
<dbReference type="Gramene" id="PAN41548">
    <property type="protein sequence ID" value="PAN41548"/>
    <property type="gene ID" value="PAHAL_8G052100"/>
</dbReference>
<feature type="repeat" description="ANK" evidence="7">
    <location>
        <begin position="254"/>
        <end position="278"/>
    </location>
</feature>
<organism evidence="10">
    <name type="scientific">Panicum hallii</name>
    <dbReference type="NCBI Taxonomy" id="206008"/>
    <lineage>
        <taxon>Eukaryota</taxon>
        <taxon>Viridiplantae</taxon>
        <taxon>Streptophyta</taxon>
        <taxon>Embryophyta</taxon>
        <taxon>Tracheophyta</taxon>
        <taxon>Spermatophyta</taxon>
        <taxon>Magnoliopsida</taxon>
        <taxon>Liliopsida</taxon>
        <taxon>Poales</taxon>
        <taxon>Poaceae</taxon>
        <taxon>PACMAD clade</taxon>
        <taxon>Panicoideae</taxon>
        <taxon>Panicodae</taxon>
        <taxon>Paniceae</taxon>
        <taxon>Panicinae</taxon>
        <taxon>Panicum</taxon>
        <taxon>Panicum sect. Panicum</taxon>
    </lineage>
</organism>
<dbReference type="InterPro" id="IPR026961">
    <property type="entry name" value="PGG_dom"/>
</dbReference>
<feature type="transmembrane region" description="Helical" evidence="8">
    <location>
        <begin position="452"/>
        <end position="470"/>
    </location>
</feature>
<name>A0A2S3ID13_9POAL</name>
<dbReference type="Gene3D" id="1.25.40.20">
    <property type="entry name" value="Ankyrin repeat-containing domain"/>
    <property type="match status" value="1"/>
</dbReference>
<evidence type="ECO:0000256" key="8">
    <source>
        <dbReference type="SAM" id="Phobius"/>
    </source>
</evidence>
<keyword evidence="3" id="KW-0677">Repeat</keyword>
<proteinExistence type="predicted"/>
<evidence type="ECO:0000256" key="7">
    <source>
        <dbReference type="PROSITE-ProRule" id="PRU00023"/>
    </source>
</evidence>
<evidence type="ECO:0000256" key="3">
    <source>
        <dbReference type="ARBA" id="ARBA00022737"/>
    </source>
</evidence>
<evidence type="ECO:0000256" key="2">
    <source>
        <dbReference type="ARBA" id="ARBA00022692"/>
    </source>
</evidence>
<feature type="transmembrane region" description="Helical" evidence="8">
    <location>
        <begin position="490"/>
        <end position="512"/>
    </location>
</feature>
<keyword evidence="6 8" id="KW-0472">Membrane</keyword>
<reference evidence="10" key="1">
    <citation type="submission" date="2018-04" db="EMBL/GenBank/DDBJ databases">
        <title>WGS assembly of Panicum hallii.</title>
        <authorList>
            <person name="Lovell J."/>
            <person name="Jenkins J."/>
            <person name="Lowry D."/>
            <person name="Mamidi S."/>
            <person name="Sreedasyam A."/>
            <person name="Weng X."/>
            <person name="Barry K."/>
            <person name="Bonette J."/>
            <person name="Campitelli B."/>
            <person name="Daum C."/>
            <person name="Gordon S."/>
            <person name="Gould B."/>
            <person name="Lipzen A."/>
            <person name="Macqueen A."/>
            <person name="Palacio-Mejia J."/>
            <person name="Plott C."/>
            <person name="Shakirov E."/>
            <person name="Shu S."/>
            <person name="Yoshinaga Y."/>
            <person name="Zane M."/>
            <person name="Rokhsar D."/>
            <person name="Grimwood J."/>
            <person name="Schmutz J."/>
            <person name="Juenger T."/>
        </authorList>
    </citation>
    <scope>NUCLEOTIDE SEQUENCE [LARGE SCALE GENOMIC DNA]</scope>
    <source>
        <strain evidence="10">FIL2</strain>
    </source>
</reference>
<dbReference type="Pfam" id="PF13962">
    <property type="entry name" value="PGG"/>
    <property type="match status" value="1"/>
</dbReference>
<accession>A0A2S3ID13</accession>
<feature type="transmembrane region" description="Helical" evidence="8">
    <location>
        <begin position="565"/>
        <end position="591"/>
    </location>
</feature>
<dbReference type="SMART" id="SM00248">
    <property type="entry name" value="ANK"/>
    <property type="match status" value="8"/>
</dbReference>
<dbReference type="PANTHER" id="PTHR24186">
    <property type="entry name" value="PROTEIN PHOSPHATASE 1 REGULATORY SUBUNIT"/>
    <property type="match status" value="1"/>
</dbReference>
<dbReference type="EMBL" id="CM008053">
    <property type="protein sequence ID" value="PAN41548.1"/>
    <property type="molecule type" value="Genomic_DNA"/>
</dbReference>
<keyword evidence="5 7" id="KW-0040">ANK repeat</keyword>
<dbReference type="PROSITE" id="PS50297">
    <property type="entry name" value="ANK_REP_REGION"/>
    <property type="match status" value="4"/>
</dbReference>
<dbReference type="AlphaFoldDB" id="A0A2S3ID13"/>
<comment type="subcellular location">
    <subcellularLocation>
        <location evidence="1">Membrane</location>
        <topology evidence="1">Multi-pass membrane protein</topology>
    </subcellularLocation>
</comment>